<dbReference type="GO" id="GO:0008664">
    <property type="term" value="F:RNA 2',3'-cyclic 3'-phosphodiesterase activity"/>
    <property type="evidence" value="ECO:0007669"/>
    <property type="project" value="UniProtKB-EC"/>
</dbReference>
<dbReference type="EMBL" id="FOSN01000006">
    <property type="protein sequence ID" value="SFK34085.1"/>
    <property type="molecule type" value="Genomic_DNA"/>
</dbReference>
<sequence>MPRLFTGLEIPSDLAMDLALCRGGLSGARWIDVENYHMTLRFIGDIDDSTAHEVHSTLEQIRRRPFTVTIEELASFGGGKPRALVAKAKAASPLVELQAQQERLMRRIGIPAEPRKFTPHVTLARLRSASPIAVADYLSTRGFLFSRRFEAKRFVLFSARASTGGGPYVVEAAYPLN</sequence>
<reference evidence="4 5" key="1">
    <citation type="submission" date="2016-10" db="EMBL/GenBank/DDBJ databases">
        <authorList>
            <person name="de Groot N.N."/>
        </authorList>
    </citation>
    <scope>NUCLEOTIDE SEQUENCE [LARGE SCALE GENOMIC DNA]</scope>
    <source>
        <strain evidence="4 5">NE2</strain>
    </source>
</reference>
<dbReference type="SUPFAM" id="SSF55144">
    <property type="entry name" value="LigT-like"/>
    <property type="match status" value="1"/>
</dbReference>
<dbReference type="GO" id="GO:0016874">
    <property type="term" value="F:ligase activity"/>
    <property type="evidence" value="ECO:0007669"/>
    <property type="project" value="UniProtKB-KW"/>
</dbReference>
<accession>A0A1I3YQL4</accession>
<dbReference type="Proteomes" id="UP000198755">
    <property type="component" value="Unassembled WGS sequence"/>
</dbReference>
<dbReference type="NCBIfam" id="TIGR02258">
    <property type="entry name" value="2_5_ligase"/>
    <property type="match status" value="1"/>
</dbReference>
<protein>
    <recommendedName>
        <fullName evidence="2">RNA 2',3'-cyclic phosphodiesterase</fullName>
        <shortName evidence="2">RNA 2',3'-CPDase</shortName>
        <ecNumber evidence="2">3.1.4.58</ecNumber>
    </recommendedName>
</protein>
<evidence type="ECO:0000259" key="3">
    <source>
        <dbReference type="Pfam" id="PF02834"/>
    </source>
</evidence>
<comment type="catalytic activity">
    <reaction evidence="2">
        <text>a 3'-end 2',3'-cyclophospho-ribonucleotide-RNA + H2O = a 3'-end 2'-phospho-ribonucleotide-RNA + H(+)</text>
        <dbReference type="Rhea" id="RHEA:11828"/>
        <dbReference type="Rhea" id="RHEA-COMP:10464"/>
        <dbReference type="Rhea" id="RHEA-COMP:17353"/>
        <dbReference type="ChEBI" id="CHEBI:15377"/>
        <dbReference type="ChEBI" id="CHEBI:15378"/>
        <dbReference type="ChEBI" id="CHEBI:83064"/>
        <dbReference type="ChEBI" id="CHEBI:173113"/>
        <dbReference type="EC" id="3.1.4.58"/>
    </reaction>
</comment>
<keyword evidence="4" id="KW-0436">Ligase</keyword>
<proteinExistence type="inferred from homology"/>
<organism evidence="4 5">
    <name type="scientific">Methylocapsa palsarum</name>
    <dbReference type="NCBI Taxonomy" id="1612308"/>
    <lineage>
        <taxon>Bacteria</taxon>
        <taxon>Pseudomonadati</taxon>
        <taxon>Pseudomonadota</taxon>
        <taxon>Alphaproteobacteria</taxon>
        <taxon>Hyphomicrobiales</taxon>
        <taxon>Beijerinckiaceae</taxon>
        <taxon>Methylocapsa</taxon>
    </lineage>
</organism>
<dbReference type="Pfam" id="PF02834">
    <property type="entry name" value="LigT_PEase"/>
    <property type="match status" value="2"/>
</dbReference>
<evidence type="ECO:0000313" key="5">
    <source>
        <dbReference type="Proteomes" id="UP000198755"/>
    </source>
</evidence>
<dbReference type="EC" id="3.1.4.58" evidence="2"/>
<evidence type="ECO:0000313" key="4">
    <source>
        <dbReference type="EMBL" id="SFK34085.1"/>
    </source>
</evidence>
<feature type="short sequence motif" description="HXTX 1" evidence="2">
    <location>
        <begin position="37"/>
        <end position="40"/>
    </location>
</feature>
<evidence type="ECO:0000256" key="1">
    <source>
        <dbReference type="ARBA" id="ARBA00022801"/>
    </source>
</evidence>
<comment type="similarity">
    <text evidence="2">Belongs to the 2H phosphoesterase superfamily. ThpR family.</text>
</comment>
<keyword evidence="5" id="KW-1185">Reference proteome</keyword>
<dbReference type="GO" id="GO:0004113">
    <property type="term" value="F:2',3'-cyclic-nucleotide 3'-phosphodiesterase activity"/>
    <property type="evidence" value="ECO:0007669"/>
    <property type="project" value="InterPro"/>
</dbReference>
<dbReference type="InterPro" id="IPR004175">
    <property type="entry name" value="RNA_CPDase"/>
</dbReference>
<feature type="domain" description="Phosphoesterase HXTX" evidence="3">
    <location>
        <begin position="9"/>
        <end position="80"/>
    </location>
</feature>
<dbReference type="InterPro" id="IPR009097">
    <property type="entry name" value="Cyclic_Pdiesterase"/>
</dbReference>
<keyword evidence="1 2" id="KW-0378">Hydrolase</keyword>
<feature type="domain" description="Phosphoesterase HXTX" evidence="3">
    <location>
        <begin position="90"/>
        <end position="164"/>
    </location>
</feature>
<comment type="function">
    <text evidence="2">Hydrolyzes RNA 2',3'-cyclic phosphodiester to an RNA 2'-phosphomonoester.</text>
</comment>
<dbReference type="AlphaFoldDB" id="A0A1I3YQL4"/>
<dbReference type="PANTHER" id="PTHR35561">
    <property type="entry name" value="RNA 2',3'-CYCLIC PHOSPHODIESTERASE"/>
    <property type="match status" value="1"/>
</dbReference>
<feature type="active site" description="Proton acceptor" evidence="2">
    <location>
        <position position="120"/>
    </location>
</feature>
<dbReference type="PANTHER" id="PTHR35561:SF1">
    <property type="entry name" value="RNA 2',3'-CYCLIC PHOSPHODIESTERASE"/>
    <property type="match status" value="1"/>
</dbReference>
<dbReference type="Gene3D" id="3.90.1140.10">
    <property type="entry name" value="Cyclic phosphodiesterase"/>
    <property type="match status" value="1"/>
</dbReference>
<name>A0A1I3YQL4_9HYPH</name>
<dbReference type="STRING" id="1612308.SAMN05444581_106105"/>
<evidence type="ECO:0000256" key="2">
    <source>
        <dbReference type="HAMAP-Rule" id="MF_01940"/>
    </source>
</evidence>
<gene>
    <name evidence="4" type="ORF">SAMN05444581_106105</name>
</gene>
<feature type="short sequence motif" description="HXTX 2" evidence="2">
    <location>
        <begin position="120"/>
        <end position="123"/>
    </location>
</feature>
<dbReference type="InterPro" id="IPR014051">
    <property type="entry name" value="Phosphoesterase_HXTX"/>
</dbReference>
<dbReference type="OrthoDB" id="9793819at2"/>
<dbReference type="HAMAP" id="MF_01940">
    <property type="entry name" value="RNA_CPDase"/>
    <property type="match status" value="1"/>
</dbReference>
<dbReference type="RefSeq" id="WP_091681105.1">
    <property type="nucleotide sequence ID" value="NZ_FOSN01000006.1"/>
</dbReference>
<feature type="active site" description="Proton donor" evidence="2">
    <location>
        <position position="37"/>
    </location>
</feature>